<evidence type="ECO:0000313" key="4">
    <source>
        <dbReference type="Proteomes" id="UP001066327"/>
    </source>
</evidence>
<reference evidence="2" key="1">
    <citation type="submission" date="2022-12" db="EMBL/GenBank/DDBJ databases">
        <authorList>
            <person name="Krivoruchko A.V."/>
            <person name="Elkin A."/>
        </authorList>
    </citation>
    <scope>NUCLEOTIDE SEQUENCE</scope>
    <source>
        <strain evidence="2">IEGM 249</strain>
    </source>
</reference>
<reference evidence="3" key="2">
    <citation type="submission" date="2023-07" db="EMBL/GenBank/DDBJ databases">
        <title>Genomic analysis of Rhodococcus opacus VOC-14 with glycol ethers degradation activity.</title>
        <authorList>
            <person name="Narkevich D.A."/>
            <person name="Hlushen A.M."/>
            <person name="Akhremchuk A.E."/>
            <person name="Sikolenko M.A."/>
            <person name="Valentovich L.N."/>
        </authorList>
    </citation>
    <scope>NUCLEOTIDE SEQUENCE</scope>
    <source>
        <strain evidence="3">VOC-14</strain>
        <plasmid evidence="3">pRho-VOC14-C342</plasmid>
    </source>
</reference>
<evidence type="ECO:0000259" key="1">
    <source>
        <dbReference type="Pfam" id="PF21818"/>
    </source>
</evidence>
<evidence type="ECO:0000313" key="3">
    <source>
        <dbReference type="EMBL" id="WLF51322.1"/>
    </source>
</evidence>
<dbReference type="EMBL" id="JAPWIS010000017">
    <property type="protein sequence ID" value="MCZ4587682.1"/>
    <property type="molecule type" value="Genomic_DNA"/>
</dbReference>
<dbReference type="Pfam" id="PF21818">
    <property type="entry name" value="DUF6884"/>
    <property type="match status" value="1"/>
</dbReference>
<evidence type="ECO:0000313" key="2">
    <source>
        <dbReference type="EMBL" id="MCZ4587682.1"/>
    </source>
</evidence>
<organism evidence="3 5">
    <name type="scientific">Rhodococcus opacus</name>
    <name type="common">Nocardia opaca</name>
    <dbReference type="NCBI Taxonomy" id="37919"/>
    <lineage>
        <taxon>Bacteria</taxon>
        <taxon>Bacillati</taxon>
        <taxon>Actinomycetota</taxon>
        <taxon>Actinomycetes</taxon>
        <taxon>Mycobacteriales</taxon>
        <taxon>Nocardiaceae</taxon>
        <taxon>Rhodococcus</taxon>
    </lineage>
</organism>
<protein>
    <recommendedName>
        <fullName evidence="1">DUF6884 domain-containing protein</fullName>
    </recommendedName>
</protein>
<dbReference type="Proteomes" id="UP001231166">
    <property type="component" value="Plasmid pRho-VOC14-C342"/>
</dbReference>
<dbReference type="AlphaFoldDB" id="A0AAX3YT64"/>
<feature type="domain" description="DUF6884" evidence="1">
    <location>
        <begin position="139"/>
        <end position="265"/>
    </location>
</feature>
<dbReference type="Proteomes" id="UP001066327">
    <property type="component" value="Unassembled WGS sequence"/>
</dbReference>
<evidence type="ECO:0000313" key="5">
    <source>
        <dbReference type="Proteomes" id="UP001231166"/>
    </source>
</evidence>
<proteinExistence type="predicted"/>
<gene>
    <name evidence="2" type="ORF">O4328_29010</name>
    <name evidence="3" type="ORF">Q5707_38830</name>
</gene>
<accession>A0AAX3YT64</accession>
<dbReference type="EMBL" id="CP130954">
    <property type="protein sequence ID" value="WLF51322.1"/>
    <property type="molecule type" value="Genomic_DNA"/>
</dbReference>
<dbReference type="RefSeq" id="WP_269592032.1">
    <property type="nucleotide sequence ID" value="NZ_CP130954.1"/>
</dbReference>
<sequence>MARTYRPTYDYNDHTLTPPTPGADLILQVGLVQSLPGIGPKTGGQYIGIPRVIGPLHTRLWRPHDQVEMTLPNTELQLWNTPFVVAGHRQGVFDLAARPGWQWLRWTIADHVAHDHQRVAKADHEITPVYPNTHAEPLVIVPCGATKAAFPRVAGELYTGGYRRLALRAAHALTTCTNIRIVSGLHGLLPLDQVIAPYDLRLGQPGSITVDQLEAQANQQGLLGHPDVVILAGRDYTRLVHQIWPQARTPLASTRGIGEQQHRLARIAARS</sequence>
<dbReference type="InterPro" id="IPR049251">
    <property type="entry name" value="DUF6884"/>
</dbReference>
<keyword evidence="4" id="KW-1185">Reference proteome</keyword>
<keyword evidence="3" id="KW-0614">Plasmid</keyword>
<name>A0AAX3YT64_RHOOP</name>
<geneLocation type="plasmid" evidence="3 5">
    <name>pRho-VOC14-C342</name>
</geneLocation>